<evidence type="ECO:0000259" key="13">
    <source>
        <dbReference type="Pfam" id="PF02163"/>
    </source>
</evidence>
<comment type="cofactor">
    <cofactor evidence="1">
        <name>Zn(2+)</name>
        <dbReference type="ChEBI" id="CHEBI:29105"/>
    </cofactor>
</comment>
<gene>
    <name evidence="14" type="ORF">GCM10023198_59680</name>
</gene>
<evidence type="ECO:0000256" key="2">
    <source>
        <dbReference type="ARBA" id="ARBA00004141"/>
    </source>
</evidence>
<feature type="transmembrane region" description="Helical" evidence="12">
    <location>
        <begin position="246"/>
        <end position="268"/>
    </location>
</feature>
<dbReference type="RefSeq" id="WP_253877293.1">
    <property type="nucleotide sequence ID" value="NZ_BAABHM010000043.1"/>
</dbReference>
<evidence type="ECO:0000256" key="1">
    <source>
        <dbReference type="ARBA" id="ARBA00001947"/>
    </source>
</evidence>
<dbReference type="PANTHER" id="PTHR39188">
    <property type="entry name" value="MEMBRANE-ASSOCIATED ZINC METALLOPROTEASE M50B"/>
    <property type="match status" value="1"/>
</dbReference>
<evidence type="ECO:0000256" key="12">
    <source>
        <dbReference type="SAM" id="Phobius"/>
    </source>
</evidence>
<comment type="similarity">
    <text evidence="3">Belongs to the peptidase M50B family.</text>
</comment>
<feature type="transmembrane region" description="Helical" evidence="12">
    <location>
        <begin position="220"/>
        <end position="240"/>
    </location>
</feature>
<keyword evidence="5 12" id="KW-0812">Transmembrane</keyword>
<feature type="transmembrane region" description="Helical" evidence="12">
    <location>
        <begin position="61"/>
        <end position="80"/>
    </location>
</feature>
<dbReference type="Proteomes" id="UP001500843">
    <property type="component" value="Unassembled WGS sequence"/>
</dbReference>
<reference evidence="15" key="1">
    <citation type="journal article" date="2019" name="Int. J. Syst. Evol. Microbiol.">
        <title>The Global Catalogue of Microorganisms (GCM) 10K type strain sequencing project: providing services to taxonomists for standard genome sequencing and annotation.</title>
        <authorList>
            <consortium name="The Broad Institute Genomics Platform"/>
            <consortium name="The Broad Institute Genome Sequencing Center for Infectious Disease"/>
            <person name="Wu L."/>
            <person name="Ma J."/>
        </authorList>
    </citation>
    <scope>NUCLEOTIDE SEQUENCE [LARGE SCALE GENOMIC DNA]</scope>
    <source>
        <strain evidence="15">JCM 17975</strain>
    </source>
</reference>
<dbReference type="SUPFAM" id="SSF54631">
    <property type="entry name" value="CBS-domain pair"/>
    <property type="match status" value="1"/>
</dbReference>
<keyword evidence="4" id="KW-0645">Protease</keyword>
<keyword evidence="8" id="KW-0862">Zinc</keyword>
<keyword evidence="9 12" id="KW-1133">Transmembrane helix</keyword>
<comment type="caution">
    <text evidence="14">The sequence shown here is derived from an EMBL/GenBank/DDBJ whole genome shotgun (WGS) entry which is preliminary data.</text>
</comment>
<evidence type="ECO:0000256" key="3">
    <source>
        <dbReference type="ARBA" id="ARBA00007931"/>
    </source>
</evidence>
<evidence type="ECO:0000256" key="5">
    <source>
        <dbReference type="ARBA" id="ARBA00022692"/>
    </source>
</evidence>
<feature type="transmembrane region" description="Helical" evidence="12">
    <location>
        <begin position="121"/>
        <end position="142"/>
    </location>
</feature>
<dbReference type="EMBL" id="BAABHM010000043">
    <property type="protein sequence ID" value="GAA4726589.1"/>
    <property type="molecule type" value="Genomic_DNA"/>
</dbReference>
<evidence type="ECO:0000256" key="10">
    <source>
        <dbReference type="ARBA" id="ARBA00023049"/>
    </source>
</evidence>
<evidence type="ECO:0000313" key="14">
    <source>
        <dbReference type="EMBL" id="GAA4726589.1"/>
    </source>
</evidence>
<dbReference type="PANTHER" id="PTHR39188:SF3">
    <property type="entry name" value="STAGE IV SPORULATION PROTEIN FB"/>
    <property type="match status" value="1"/>
</dbReference>
<dbReference type="InterPro" id="IPR046342">
    <property type="entry name" value="CBS_dom_sf"/>
</dbReference>
<feature type="domain" description="Peptidase M50" evidence="13">
    <location>
        <begin position="69"/>
        <end position="220"/>
    </location>
</feature>
<evidence type="ECO:0000256" key="11">
    <source>
        <dbReference type="ARBA" id="ARBA00023136"/>
    </source>
</evidence>
<accession>A0ABP8YFN7</accession>
<protein>
    <recommendedName>
        <fullName evidence="13">Peptidase M50 domain-containing protein</fullName>
    </recommendedName>
</protein>
<dbReference type="InterPro" id="IPR008915">
    <property type="entry name" value="Peptidase_M50"/>
</dbReference>
<keyword evidence="15" id="KW-1185">Reference proteome</keyword>
<evidence type="ECO:0000256" key="8">
    <source>
        <dbReference type="ARBA" id="ARBA00022833"/>
    </source>
</evidence>
<evidence type="ECO:0000256" key="9">
    <source>
        <dbReference type="ARBA" id="ARBA00022989"/>
    </source>
</evidence>
<evidence type="ECO:0000313" key="15">
    <source>
        <dbReference type="Proteomes" id="UP001500843"/>
    </source>
</evidence>
<feature type="transmembrane region" description="Helical" evidence="12">
    <location>
        <begin position="26"/>
        <end position="49"/>
    </location>
</feature>
<keyword evidence="7" id="KW-0378">Hydrolase</keyword>
<evidence type="ECO:0000256" key="4">
    <source>
        <dbReference type="ARBA" id="ARBA00022670"/>
    </source>
</evidence>
<sequence>MTTSEPASTPAPPSPQRSKGFVIGRVAGAPVIVTRSWFLAAFILTILFVPAAESRVPGLGAGAYLVAFMFVLLLFGSVFLHETAHALVARARGQNVTELAVTLWGGHTAYTGGLGRPLDGFLVAVVGPLTNLALAAGFLFAYQASPVMDAYQAPSVMDLLQGSHVMDVPTFLLWAGAASNALVGAFNLLPGLPLDGGQILESLVWAVTGRRTTGTVVAGWVGRVVAVGVLLWALVLPYVLGTRPDIYNVLWSALIGALLWAGAGAAITNGRRREAVARLSAAGLAGPAALVPLGATVADALDARAAAGGGVPSLYVVVVTHDGVPIAVLDADAVAAVPATARAQTQVDAVAVPFAPGSAIHPELAGTELLTHLAQRSGGARLVPVVDAGRVTGVLDLADVARAVRAT</sequence>
<comment type="subcellular location">
    <subcellularLocation>
        <location evidence="2">Membrane</location>
        <topology evidence="2">Multi-pass membrane protein</topology>
    </subcellularLocation>
</comment>
<organism evidence="14 15">
    <name type="scientific">Promicromonospora umidemergens</name>
    <dbReference type="NCBI Taxonomy" id="629679"/>
    <lineage>
        <taxon>Bacteria</taxon>
        <taxon>Bacillati</taxon>
        <taxon>Actinomycetota</taxon>
        <taxon>Actinomycetes</taxon>
        <taxon>Micrococcales</taxon>
        <taxon>Promicromonosporaceae</taxon>
        <taxon>Promicromonospora</taxon>
    </lineage>
</organism>
<evidence type="ECO:0000256" key="7">
    <source>
        <dbReference type="ARBA" id="ARBA00022801"/>
    </source>
</evidence>
<name>A0ABP8YFN7_9MICO</name>
<keyword evidence="6" id="KW-0479">Metal-binding</keyword>
<keyword evidence="10" id="KW-0482">Metalloprotease</keyword>
<feature type="transmembrane region" description="Helical" evidence="12">
    <location>
        <begin position="171"/>
        <end position="189"/>
    </location>
</feature>
<proteinExistence type="inferred from homology"/>
<keyword evidence="11 12" id="KW-0472">Membrane</keyword>
<dbReference type="Pfam" id="PF02163">
    <property type="entry name" value="Peptidase_M50"/>
    <property type="match status" value="1"/>
</dbReference>
<evidence type="ECO:0000256" key="6">
    <source>
        <dbReference type="ARBA" id="ARBA00022723"/>
    </source>
</evidence>